<evidence type="ECO:0000313" key="2">
    <source>
        <dbReference type="Proteomes" id="UP000248044"/>
    </source>
</evidence>
<dbReference type="KEGG" id="abri:DFR85_14240"/>
<name>A0A2U9IHQ5_9CREN</name>
<dbReference type="Proteomes" id="UP000248044">
    <property type="component" value="Chromosome"/>
</dbReference>
<reference evidence="1 2" key="1">
    <citation type="submission" date="2018-05" db="EMBL/GenBank/DDBJ databases">
        <title>Complete Genome Sequences of Extremely Thermoacidophilic, Metal-Mobilizing Type-Strain Members of the Archaeal Family Sulfolobaceae: Acidianus brierleyi DSM-1651T, Acidianus sulfidivorans DSM-18786T, Metallosphaera hakonensis DSM-7519T, and Metallosphaera prunae DSM-10039T.</title>
        <authorList>
            <person name="Counts J.A."/>
            <person name="Kelly R.M."/>
        </authorList>
    </citation>
    <scope>NUCLEOTIDE SEQUENCE [LARGE SCALE GENOMIC DNA]</scope>
    <source>
        <strain evidence="1 2">DSM 1651</strain>
    </source>
</reference>
<dbReference type="AlphaFoldDB" id="A0A2U9IHQ5"/>
<dbReference type="OrthoDB" id="42511at2157"/>
<evidence type="ECO:0000313" key="1">
    <source>
        <dbReference type="EMBL" id="AWR95577.1"/>
    </source>
</evidence>
<gene>
    <name evidence="1" type="ORF">DFR85_14240</name>
</gene>
<organism evidence="1 2">
    <name type="scientific">Acidianus brierleyi</name>
    <dbReference type="NCBI Taxonomy" id="41673"/>
    <lineage>
        <taxon>Archaea</taxon>
        <taxon>Thermoproteota</taxon>
        <taxon>Thermoprotei</taxon>
        <taxon>Sulfolobales</taxon>
        <taxon>Sulfolobaceae</taxon>
        <taxon>Acidianus</taxon>
    </lineage>
</organism>
<sequence>MSFLIRYLFKQSGIEDTIKEAMEEITSDKDFLDLIIIRPSPPSNSKEELMKLIKNLGLDIEIRDSKNTIDPIRRSTAISANVTPLDIENPIEVLWKIGEHFKGTKFGNS</sequence>
<proteinExistence type="predicted"/>
<dbReference type="GeneID" id="36833338"/>
<accession>A0A2U9IHQ5</accession>
<protein>
    <submittedName>
        <fullName evidence="1">Uncharacterized protein</fullName>
    </submittedName>
</protein>
<dbReference type="RefSeq" id="WP_110271455.1">
    <property type="nucleotide sequence ID" value="NZ_CP029289.2"/>
</dbReference>
<dbReference type="EMBL" id="CP029289">
    <property type="protein sequence ID" value="AWR95577.1"/>
    <property type="molecule type" value="Genomic_DNA"/>
</dbReference>
<keyword evidence="2" id="KW-1185">Reference proteome</keyword>